<dbReference type="RefSeq" id="WP_186434002.1">
    <property type="nucleotide sequence ID" value="NZ_ML675578.1"/>
</dbReference>
<dbReference type="AlphaFoldDB" id="A0A557SZH5"/>
<proteinExistence type="predicted"/>
<protein>
    <submittedName>
        <fullName evidence="1">Uncharacterized protein</fullName>
    </submittedName>
</protein>
<evidence type="ECO:0000313" key="1">
    <source>
        <dbReference type="EMBL" id="TVP41996.1"/>
    </source>
</evidence>
<organism evidence="1 2">
    <name type="scientific">Candidatus Nitrosocosmicus arcticus</name>
    <dbReference type="NCBI Taxonomy" id="2035267"/>
    <lineage>
        <taxon>Archaea</taxon>
        <taxon>Nitrososphaerota</taxon>
        <taxon>Nitrososphaeria</taxon>
        <taxon>Nitrososphaerales</taxon>
        <taxon>Nitrososphaeraceae</taxon>
        <taxon>Candidatus Nitrosocosmicus</taxon>
    </lineage>
</organism>
<reference evidence="1 2" key="1">
    <citation type="journal article" date="2019" name="Front. Microbiol.">
        <title>Ammonia Oxidation by the Arctic Terrestrial Thaumarchaeote Candidatus Nitrosocosmicus arcticus Is Stimulated by Increasing Temperatures.</title>
        <authorList>
            <person name="Alves R.J.E."/>
            <person name="Kerou M."/>
            <person name="Zappe A."/>
            <person name="Bittner R."/>
            <person name="Abby S.S."/>
            <person name="Schmidt H.A."/>
            <person name="Pfeifer K."/>
            <person name="Schleper C."/>
        </authorList>
    </citation>
    <scope>NUCLEOTIDE SEQUENCE [LARGE SCALE GENOMIC DNA]</scope>
    <source>
        <strain evidence="1 2">Kfb</strain>
    </source>
</reference>
<gene>
    <name evidence="1" type="ORF">NARC_10402</name>
</gene>
<evidence type="ECO:0000313" key="2">
    <source>
        <dbReference type="Proteomes" id="UP000315289"/>
    </source>
</evidence>
<accession>A0A557SZH5</accession>
<name>A0A557SZH5_9ARCH</name>
<dbReference type="Proteomes" id="UP000315289">
    <property type="component" value="Unassembled WGS sequence"/>
</dbReference>
<comment type="caution">
    <text evidence="1">The sequence shown here is derived from an EMBL/GenBank/DDBJ whole genome shotgun (WGS) entry which is preliminary data.</text>
</comment>
<sequence>MVQFDQLFWQKESLFIKVNKTCNYPLAMGGPDNVLEPISKLVAWSDDGGLINGFRHN</sequence>
<keyword evidence="2" id="KW-1185">Reference proteome</keyword>
<dbReference type="EMBL" id="VOAH01000001">
    <property type="protein sequence ID" value="TVP41996.1"/>
    <property type="molecule type" value="Genomic_DNA"/>
</dbReference>